<organism evidence="8 9">
    <name type="scientific">Ciona intestinalis</name>
    <name type="common">Transparent sea squirt</name>
    <name type="synonym">Ascidia intestinalis</name>
    <dbReference type="NCBI Taxonomy" id="7719"/>
    <lineage>
        <taxon>Eukaryota</taxon>
        <taxon>Metazoa</taxon>
        <taxon>Chordata</taxon>
        <taxon>Tunicata</taxon>
        <taxon>Ascidiacea</taxon>
        <taxon>Phlebobranchia</taxon>
        <taxon>Cionidae</taxon>
        <taxon>Ciona</taxon>
    </lineage>
</organism>
<keyword evidence="9" id="KW-1185">Reference proteome</keyword>
<dbReference type="GO" id="GO:0046872">
    <property type="term" value="F:metal ion binding"/>
    <property type="evidence" value="ECO:0007669"/>
    <property type="project" value="UniProtKB-KW"/>
</dbReference>
<reference evidence="8" key="3">
    <citation type="submission" date="2025-08" db="UniProtKB">
        <authorList>
            <consortium name="Ensembl"/>
        </authorList>
    </citation>
    <scope>IDENTIFICATION</scope>
</reference>
<dbReference type="OrthoDB" id="415696at2759"/>
<gene>
    <name evidence="8" type="primary">LOC100186125</name>
</gene>
<keyword evidence="2" id="KW-0963">Cytoplasm</keyword>
<evidence type="ECO:0000259" key="7">
    <source>
        <dbReference type="PROSITE" id="PS51352"/>
    </source>
</evidence>
<dbReference type="CDD" id="cd03028">
    <property type="entry name" value="GRX_PICOT_like"/>
    <property type="match status" value="2"/>
</dbReference>
<keyword evidence="6" id="KW-0411">Iron-sulfur</keyword>
<dbReference type="Proteomes" id="UP000008144">
    <property type="component" value="Chromosome 3"/>
</dbReference>
<dbReference type="PANTHER" id="PTHR10293:SF73">
    <property type="entry name" value="GLUTAREDOXIN-3"/>
    <property type="match status" value="1"/>
</dbReference>
<dbReference type="PROSITE" id="PS51352">
    <property type="entry name" value="THIOREDOXIN_2"/>
    <property type="match status" value="1"/>
</dbReference>
<protein>
    <submittedName>
        <fullName evidence="8">Glutaredoxin-3</fullName>
    </submittedName>
</protein>
<dbReference type="STRING" id="7719.ENSCINP00000003944"/>
<dbReference type="GeneTree" id="ENSGT00550000075030"/>
<evidence type="ECO:0000256" key="6">
    <source>
        <dbReference type="ARBA" id="ARBA00023014"/>
    </source>
</evidence>
<evidence type="ECO:0000313" key="8">
    <source>
        <dbReference type="Ensembl" id="ENSCINP00000003944.3"/>
    </source>
</evidence>
<dbReference type="AlphaFoldDB" id="F6XTQ1"/>
<dbReference type="GO" id="GO:0051536">
    <property type="term" value="F:iron-sulfur cluster binding"/>
    <property type="evidence" value="ECO:0007669"/>
    <property type="project" value="UniProtKB-KW"/>
</dbReference>
<keyword evidence="3" id="KW-0479">Metal-binding</keyword>
<sequence>MGRLIHIKNEAVFSTRLEEAKKSLVVVHFWAPWAEQCKQMNDVMEELAKKNTNVVFLTIEAEELPEVSVKYEIEAVPTFIFIKNKQKIGKLNGAHAPELTKLVAQHIDTIAPPTPTTTDPKTALNNKLKSLINSAPCIMFMKGNPKEPKCGFSRTMVSILNEHKCKYSTFDILQDQEVRQGLKEFSNWPTYPQLYVNGELIGGLDIVKEMVQEGELTSALPTQDETQTLEQQIKKIITQSHVVLFMKGEPGAPKCGFSRQIVQILSEAGVTYTHFDILTNEDIRQGLKKYSDWPTYPQLYAGAELIGGLDIVKEMAQAGELAEALTEGSA</sequence>
<dbReference type="CDD" id="cd02984">
    <property type="entry name" value="TRX_PICOT"/>
    <property type="match status" value="1"/>
</dbReference>
<dbReference type="NCBIfam" id="TIGR00365">
    <property type="entry name" value="Grx4 family monothiol glutaredoxin"/>
    <property type="match status" value="2"/>
</dbReference>
<feature type="domain" description="Thioredoxin" evidence="7">
    <location>
        <begin position="1"/>
        <end position="108"/>
    </location>
</feature>
<dbReference type="HOGENOM" id="CLU_026126_12_2_1"/>
<dbReference type="InterPro" id="IPR002109">
    <property type="entry name" value="Glutaredoxin"/>
</dbReference>
<dbReference type="Pfam" id="PF00085">
    <property type="entry name" value="Thioredoxin"/>
    <property type="match status" value="1"/>
</dbReference>
<dbReference type="Gene3D" id="3.40.30.10">
    <property type="entry name" value="Glutaredoxin"/>
    <property type="match status" value="3"/>
</dbReference>
<dbReference type="RefSeq" id="XP_002127851.1">
    <property type="nucleotide sequence ID" value="XM_002127815.5"/>
</dbReference>
<evidence type="ECO:0000256" key="5">
    <source>
        <dbReference type="ARBA" id="ARBA00023004"/>
    </source>
</evidence>
<comment type="subcellular location">
    <subcellularLocation>
        <location evidence="1">Cytoplasm</location>
        <location evidence="1">Cytosol</location>
    </subcellularLocation>
</comment>
<dbReference type="GO" id="GO:0006879">
    <property type="term" value="P:intracellular iron ion homeostasis"/>
    <property type="evidence" value="ECO:0000318"/>
    <property type="project" value="GO_Central"/>
</dbReference>
<evidence type="ECO:0000256" key="1">
    <source>
        <dbReference type="ARBA" id="ARBA00004514"/>
    </source>
</evidence>
<dbReference type="OMA" id="WAEPCKT"/>
<accession>F6XTQ1</accession>
<dbReference type="GO" id="GO:0005829">
    <property type="term" value="C:cytosol"/>
    <property type="evidence" value="ECO:0000318"/>
    <property type="project" value="GO_Central"/>
</dbReference>
<evidence type="ECO:0000256" key="4">
    <source>
        <dbReference type="ARBA" id="ARBA00022737"/>
    </source>
</evidence>
<keyword evidence="4" id="KW-0677">Repeat</keyword>
<dbReference type="InterPro" id="IPR004480">
    <property type="entry name" value="Monothiol_GRX-rel"/>
</dbReference>
<dbReference type="InterPro" id="IPR013766">
    <property type="entry name" value="Thioredoxin_domain"/>
</dbReference>
<evidence type="ECO:0000313" key="9">
    <source>
        <dbReference type="Proteomes" id="UP000008144"/>
    </source>
</evidence>
<dbReference type="Ensembl" id="ENSCINT00000003944.3">
    <property type="protein sequence ID" value="ENSCINP00000003944.3"/>
    <property type="gene ID" value="ENSCING00000001956.3"/>
</dbReference>
<dbReference type="GO" id="GO:0005634">
    <property type="term" value="C:nucleus"/>
    <property type="evidence" value="ECO:0000318"/>
    <property type="project" value="GO_Central"/>
</dbReference>
<reference evidence="8" key="4">
    <citation type="submission" date="2025-09" db="UniProtKB">
        <authorList>
            <consortium name="Ensembl"/>
        </authorList>
    </citation>
    <scope>IDENTIFICATION</scope>
</reference>
<dbReference type="InParanoid" id="F6XTQ1"/>
<dbReference type="FunFam" id="3.40.30.10:FF:000012">
    <property type="entry name" value="Monothiol glutaredoxin"/>
    <property type="match status" value="2"/>
</dbReference>
<dbReference type="PANTHER" id="PTHR10293">
    <property type="entry name" value="GLUTAREDOXIN FAMILY MEMBER"/>
    <property type="match status" value="1"/>
</dbReference>
<dbReference type="SUPFAM" id="SSF52833">
    <property type="entry name" value="Thioredoxin-like"/>
    <property type="match status" value="3"/>
</dbReference>
<reference evidence="8" key="2">
    <citation type="journal article" date="2008" name="Genome Biol.">
        <title>Improved genome assembly and evidence-based global gene model set for the chordate Ciona intestinalis: new insight into intron and operon populations.</title>
        <authorList>
            <person name="Satou Y."/>
            <person name="Mineta K."/>
            <person name="Ogasawara M."/>
            <person name="Sasakura Y."/>
            <person name="Shoguchi E."/>
            <person name="Ueno K."/>
            <person name="Yamada L."/>
            <person name="Matsumoto J."/>
            <person name="Wasserscheid J."/>
            <person name="Dewar K."/>
            <person name="Wiley G.B."/>
            <person name="Macmil S.L."/>
            <person name="Roe B.A."/>
            <person name="Zeller R.W."/>
            <person name="Hastings K.E."/>
            <person name="Lemaire P."/>
            <person name="Lindquist E."/>
            <person name="Endo T."/>
            <person name="Hotta K."/>
            <person name="Inaba K."/>
        </authorList>
    </citation>
    <scope>NUCLEOTIDE SEQUENCE [LARGE SCALE GENOMIC DNA]</scope>
    <source>
        <strain evidence="8">wild type</strain>
    </source>
</reference>
<proteinExistence type="predicted"/>
<dbReference type="InterPro" id="IPR036249">
    <property type="entry name" value="Thioredoxin-like_sf"/>
</dbReference>
<keyword evidence="5" id="KW-0408">Iron</keyword>
<accession>A0A1W2WAI3</accession>
<dbReference type="Pfam" id="PF00462">
    <property type="entry name" value="Glutaredoxin"/>
    <property type="match status" value="2"/>
</dbReference>
<reference evidence="9" key="1">
    <citation type="journal article" date="2002" name="Science">
        <title>The draft genome of Ciona intestinalis: insights into chordate and vertebrate origins.</title>
        <authorList>
            <person name="Dehal P."/>
            <person name="Satou Y."/>
            <person name="Campbell R.K."/>
            <person name="Chapman J."/>
            <person name="Degnan B."/>
            <person name="De Tomaso A."/>
            <person name="Davidson B."/>
            <person name="Di Gregorio A."/>
            <person name="Gelpke M."/>
            <person name="Goodstein D.M."/>
            <person name="Harafuji N."/>
            <person name="Hastings K.E."/>
            <person name="Ho I."/>
            <person name="Hotta K."/>
            <person name="Huang W."/>
            <person name="Kawashima T."/>
            <person name="Lemaire P."/>
            <person name="Martinez D."/>
            <person name="Meinertzhagen I.A."/>
            <person name="Necula S."/>
            <person name="Nonaka M."/>
            <person name="Putnam N."/>
            <person name="Rash S."/>
            <person name="Saiga H."/>
            <person name="Satake M."/>
            <person name="Terry A."/>
            <person name="Yamada L."/>
            <person name="Wang H.G."/>
            <person name="Awazu S."/>
            <person name="Azumi K."/>
            <person name="Boore J."/>
            <person name="Branno M."/>
            <person name="Chin-Bow S."/>
            <person name="DeSantis R."/>
            <person name="Doyle S."/>
            <person name="Francino P."/>
            <person name="Keys D.N."/>
            <person name="Haga S."/>
            <person name="Hayashi H."/>
            <person name="Hino K."/>
            <person name="Imai K.S."/>
            <person name="Inaba K."/>
            <person name="Kano S."/>
            <person name="Kobayashi K."/>
            <person name="Kobayashi M."/>
            <person name="Lee B.I."/>
            <person name="Makabe K.W."/>
            <person name="Manohar C."/>
            <person name="Matassi G."/>
            <person name="Medina M."/>
            <person name="Mochizuki Y."/>
            <person name="Mount S."/>
            <person name="Morishita T."/>
            <person name="Miura S."/>
            <person name="Nakayama A."/>
            <person name="Nishizaka S."/>
            <person name="Nomoto H."/>
            <person name="Ohta F."/>
            <person name="Oishi K."/>
            <person name="Rigoutsos I."/>
            <person name="Sano M."/>
            <person name="Sasaki A."/>
            <person name="Sasakura Y."/>
            <person name="Shoguchi E."/>
            <person name="Shin-i T."/>
            <person name="Spagnuolo A."/>
            <person name="Stainier D."/>
            <person name="Suzuki M.M."/>
            <person name="Tassy O."/>
            <person name="Takatori N."/>
            <person name="Tokuoka M."/>
            <person name="Yagi K."/>
            <person name="Yoshizaki F."/>
            <person name="Wada S."/>
            <person name="Zhang C."/>
            <person name="Hyatt P.D."/>
            <person name="Larimer F."/>
            <person name="Detter C."/>
            <person name="Doggett N."/>
            <person name="Glavina T."/>
            <person name="Hawkins T."/>
            <person name="Richardson P."/>
            <person name="Lucas S."/>
            <person name="Kohara Y."/>
            <person name="Levine M."/>
            <person name="Satoh N."/>
            <person name="Rokhsar D.S."/>
        </authorList>
    </citation>
    <scope>NUCLEOTIDE SEQUENCE [LARGE SCALE GENOMIC DNA]</scope>
</reference>
<evidence type="ECO:0000256" key="3">
    <source>
        <dbReference type="ARBA" id="ARBA00022723"/>
    </source>
</evidence>
<dbReference type="FunFam" id="3.40.30.10:FF:000165">
    <property type="entry name" value="glutaredoxin-3 isoform X1"/>
    <property type="match status" value="1"/>
</dbReference>
<name>F6XTQ1_CIOIN</name>
<dbReference type="GeneID" id="100186125"/>
<dbReference type="KEGG" id="cin:100186125"/>
<evidence type="ECO:0000256" key="2">
    <source>
        <dbReference type="ARBA" id="ARBA00022490"/>
    </source>
</evidence>
<dbReference type="PROSITE" id="PS51354">
    <property type="entry name" value="GLUTAREDOXIN_2"/>
    <property type="match status" value="2"/>
</dbReference>
<dbReference type="FunCoup" id="F6XTQ1">
    <property type="interactions" value="498"/>
</dbReference>
<dbReference type="InterPro" id="IPR033658">
    <property type="entry name" value="GRX_PICOT-like"/>
</dbReference>
<dbReference type="EMBL" id="EAAA01001727">
    <property type="status" value="NOT_ANNOTATED_CDS"/>
    <property type="molecule type" value="Genomic_DNA"/>
</dbReference>